<dbReference type="InterPro" id="IPR046357">
    <property type="entry name" value="PPIase_dom_sf"/>
</dbReference>
<dbReference type="SUPFAM" id="SSF54534">
    <property type="entry name" value="FKBP-like"/>
    <property type="match status" value="2"/>
</dbReference>
<dbReference type="PaxDb" id="880073-Calab_0691"/>
<organism evidence="4 5">
    <name type="scientific">Caldithrix abyssi DSM 13497</name>
    <dbReference type="NCBI Taxonomy" id="880073"/>
    <lineage>
        <taxon>Bacteria</taxon>
        <taxon>Pseudomonadati</taxon>
        <taxon>Calditrichota</taxon>
        <taxon>Calditrichia</taxon>
        <taxon>Calditrichales</taxon>
        <taxon>Calditrichaceae</taxon>
        <taxon>Caldithrix</taxon>
    </lineage>
</organism>
<evidence type="ECO:0000313" key="6">
    <source>
        <dbReference type="Proteomes" id="UP000183868"/>
    </source>
</evidence>
<dbReference type="InParanoid" id="H1XSV4"/>
<dbReference type="EMBL" id="CP018099">
    <property type="protein sequence ID" value="APF20281.1"/>
    <property type="molecule type" value="Genomic_DNA"/>
</dbReference>
<keyword evidence="1 4" id="KW-0413">Isomerase</keyword>
<dbReference type="Pfam" id="PF13616">
    <property type="entry name" value="Rotamase_3"/>
    <property type="match status" value="1"/>
</dbReference>
<dbReference type="Gene3D" id="1.10.8.1040">
    <property type="match status" value="1"/>
</dbReference>
<reference evidence="4 5" key="1">
    <citation type="submission" date="2011-09" db="EMBL/GenBank/DDBJ databases">
        <title>The permanent draft genome of Caldithrix abyssi DSM 13497.</title>
        <authorList>
            <consortium name="US DOE Joint Genome Institute (JGI-PGF)"/>
            <person name="Lucas S."/>
            <person name="Han J."/>
            <person name="Lapidus A."/>
            <person name="Bruce D."/>
            <person name="Goodwin L."/>
            <person name="Pitluck S."/>
            <person name="Peters L."/>
            <person name="Kyrpides N."/>
            <person name="Mavromatis K."/>
            <person name="Ivanova N."/>
            <person name="Mikhailova N."/>
            <person name="Chertkov O."/>
            <person name="Detter J.C."/>
            <person name="Tapia R."/>
            <person name="Han C."/>
            <person name="Land M."/>
            <person name="Hauser L."/>
            <person name="Markowitz V."/>
            <person name="Cheng J.-F."/>
            <person name="Hugenholtz P."/>
            <person name="Woyke T."/>
            <person name="Wu D."/>
            <person name="Spring S."/>
            <person name="Brambilla E."/>
            <person name="Klenk H.-P."/>
            <person name="Eisen J.A."/>
        </authorList>
    </citation>
    <scope>NUCLEOTIDE SEQUENCE [LARGE SCALE GENOMIC DNA]</scope>
    <source>
        <strain evidence="4 5">DSM 13497</strain>
    </source>
</reference>
<protein>
    <submittedName>
        <fullName evidence="3">Parvulin-like peptidyl-prolyl isomerase</fullName>
    </submittedName>
    <submittedName>
        <fullName evidence="4">PpiC-type peptidyl-prolyl cis-trans isomerase</fullName>
    </submittedName>
</protein>
<proteinExistence type="predicted"/>
<feature type="domain" description="PpiC" evidence="2">
    <location>
        <begin position="128"/>
        <end position="234"/>
    </location>
</feature>
<dbReference type="EMBL" id="CM001402">
    <property type="protein sequence ID" value="EHO40331.1"/>
    <property type="molecule type" value="Genomic_DNA"/>
</dbReference>
<dbReference type="PANTHER" id="PTHR47245">
    <property type="entry name" value="PEPTIDYLPROLYL ISOMERASE"/>
    <property type="match status" value="1"/>
</dbReference>
<sequence precursor="true">MKKILAVVGLMVGLYILSGCGLSDDTVAKVGKETITVDDYKFVLQRRFPGKAIAKIDSAQRWSILNYMIEKYLQANAAKDLGLDTTRLYLSELANFQARLIGNKYFEKVIVDVLVPEDEIREAFEKQRDEVKARHILIQYKGARNSKAKRSKEEALKLAEKVAREAKSGKTSFNYLAEKYSDDPSAKGNKGDLGYFTWGQMVDEFQKAAFSMKPGEISDPVETPYGYHIIKVEDRRKNPFFDENNYQWQKKDIKRNRYFAHQDTALKMWDAHKKALKEKYHAELVKANIDSVARLAKKKQQNGYYKPKNYSKAEKQIVLASWNNGELLLDDLFLMYEGKRFAALQRRLTNPQKLEQTVDQIMLARLIENEARKMGLFEDFEVKTNLKDYKVQKLSALAYSKEVKQKVEPTEEEIKAYYEKHADEFVKPAEIEIWEISLKDKKKAEKVLRLARQGYNFEKLAEKYTEDKYYKKKKGYLGFKTKNRRGAVSQEAFKLGENKIGGPVRYRNMYVVFKTGKLHPETIRSYEEAYPQIKVRVRNKKLKERREQWLAELKDRYTVKINKKVVDNLQ</sequence>
<gene>
    <name evidence="3" type="ORF">Cabys_3535</name>
    <name evidence="4" type="ORF">Calab_0691</name>
</gene>
<keyword evidence="5" id="KW-1185">Reference proteome</keyword>
<dbReference type="InterPro" id="IPR000297">
    <property type="entry name" value="PPIase_PpiC"/>
</dbReference>
<name>H1XSV4_CALAY</name>
<feature type="domain" description="PpiC" evidence="2">
    <location>
        <begin position="428"/>
        <end position="517"/>
    </location>
</feature>
<accession>H1XSV4</accession>
<reference evidence="3 6" key="2">
    <citation type="submission" date="2016-11" db="EMBL/GenBank/DDBJ databases">
        <title>Genomic analysis of Caldithrix abyssi and proposal of a novel bacterial phylum Caldithrichaeota.</title>
        <authorList>
            <person name="Kublanov I."/>
            <person name="Sigalova O."/>
            <person name="Gavrilov S."/>
            <person name="Lebedinsky A."/>
            <person name="Ivanova N."/>
            <person name="Daum C."/>
            <person name="Reddy T."/>
            <person name="Klenk H.P."/>
            <person name="Goker M."/>
            <person name="Reva O."/>
            <person name="Miroshnichenko M."/>
            <person name="Kyprides N."/>
            <person name="Woyke T."/>
            <person name="Gelfand M."/>
        </authorList>
    </citation>
    <scope>NUCLEOTIDE SEQUENCE [LARGE SCALE GENOMIC DNA]</scope>
    <source>
        <strain evidence="3 6">LF13</strain>
    </source>
</reference>
<dbReference type="eggNOG" id="COG0760">
    <property type="taxonomic scope" value="Bacteria"/>
</dbReference>
<dbReference type="Proteomes" id="UP000004671">
    <property type="component" value="Chromosome"/>
</dbReference>
<evidence type="ECO:0000313" key="3">
    <source>
        <dbReference type="EMBL" id="APF20281.1"/>
    </source>
</evidence>
<dbReference type="KEGG" id="caby:Cabys_3535"/>
<dbReference type="InterPro" id="IPR027304">
    <property type="entry name" value="Trigger_fact/SurA_dom_sf"/>
</dbReference>
<dbReference type="GO" id="GO:0003755">
    <property type="term" value="F:peptidyl-prolyl cis-trans isomerase activity"/>
    <property type="evidence" value="ECO:0007669"/>
    <property type="project" value="UniProtKB-KW"/>
</dbReference>
<evidence type="ECO:0000259" key="2">
    <source>
        <dbReference type="PROSITE" id="PS50198"/>
    </source>
</evidence>
<keyword evidence="1" id="KW-0697">Rotamase</keyword>
<evidence type="ECO:0000313" key="4">
    <source>
        <dbReference type="EMBL" id="EHO40331.1"/>
    </source>
</evidence>
<dbReference type="OrthoDB" id="14196at2"/>
<dbReference type="RefSeq" id="WP_006927283.1">
    <property type="nucleotide sequence ID" value="NZ_CM001402.1"/>
</dbReference>
<dbReference type="HOGENOM" id="CLU_477928_0_0_0"/>
<dbReference type="Pfam" id="PF13145">
    <property type="entry name" value="Rotamase_2"/>
    <property type="match status" value="1"/>
</dbReference>
<dbReference type="STRING" id="880073.Cabys_3535"/>
<dbReference type="InterPro" id="IPR050245">
    <property type="entry name" value="PrsA_foldase"/>
</dbReference>
<evidence type="ECO:0000256" key="1">
    <source>
        <dbReference type="PROSITE-ProRule" id="PRU00278"/>
    </source>
</evidence>
<dbReference type="PROSITE" id="PS50198">
    <property type="entry name" value="PPIC_PPIASE_2"/>
    <property type="match status" value="2"/>
</dbReference>
<dbReference type="SUPFAM" id="SSF109998">
    <property type="entry name" value="Triger factor/SurA peptide-binding domain-like"/>
    <property type="match status" value="2"/>
</dbReference>
<dbReference type="Proteomes" id="UP000183868">
    <property type="component" value="Chromosome"/>
</dbReference>
<dbReference type="Gene3D" id="3.10.50.40">
    <property type="match status" value="2"/>
</dbReference>
<evidence type="ECO:0000313" key="5">
    <source>
        <dbReference type="Proteomes" id="UP000004671"/>
    </source>
</evidence>
<dbReference type="AlphaFoldDB" id="H1XSV4"/>
<dbReference type="PANTHER" id="PTHR47245:SF2">
    <property type="entry name" value="PEPTIDYL-PROLYL CIS-TRANS ISOMERASE HP_0175-RELATED"/>
    <property type="match status" value="1"/>
</dbReference>
<dbReference type="PROSITE" id="PS51257">
    <property type="entry name" value="PROKAR_LIPOPROTEIN"/>
    <property type="match status" value="1"/>
</dbReference>